<organism evidence="1 2">
    <name type="scientific">Pseudomonas edaphica</name>
    <dbReference type="NCBI Taxonomy" id="2006980"/>
    <lineage>
        <taxon>Bacteria</taxon>
        <taxon>Pseudomonadati</taxon>
        <taxon>Pseudomonadota</taxon>
        <taxon>Gammaproteobacteria</taxon>
        <taxon>Pseudomonadales</taxon>
        <taxon>Pseudomonadaceae</taxon>
        <taxon>Pseudomonas</taxon>
    </lineage>
</organism>
<proteinExistence type="predicted"/>
<evidence type="ECO:0000313" key="1">
    <source>
        <dbReference type="EMBL" id="TLG89388.1"/>
    </source>
</evidence>
<sequence>MRAFLIAGLAVAVSGCGNISNIRAYNTAYVEPTSGDTARLRRVPGAGVMAVSESGFAGQNNGRSLGMPESNRRVEAQGSARSELKVPANKPFAMNFQSEGYVSGGNSYSCRQSFHFTPKAGQDYELILLDGGQCLIALQRLNPTGKPQNVPVEKAKLCNAMDMF</sequence>
<dbReference type="Proteomes" id="UP000304941">
    <property type="component" value="Unassembled WGS sequence"/>
</dbReference>
<accession>A0ABY2U032</accession>
<dbReference type="PROSITE" id="PS51257">
    <property type="entry name" value="PROKAR_LIPOPROTEIN"/>
    <property type="match status" value="1"/>
</dbReference>
<dbReference type="EMBL" id="VBVZ01000390">
    <property type="protein sequence ID" value="TLG89388.1"/>
    <property type="molecule type" value="Genomic_DNA"/>
</dbReference>
<evidence type="ECO:0008006" key="3">
    <source>
        <dbReference type="Google" id="ProtNLM"/>
    </source>
</evidence>
<reference evidence="1 2" key="1">
    <citation type="submission" date="2019-05" db="EMBL/GenBank/DDBJ databases">
        <title>Pseudomonas edaphica sp. nov., isolated from rhizospheric soil of Cistus ladanifer L. in Spain.</title>
        <authorList>
            <person name="Peix A."/>
        </authorList>
    </citation>
    <scope>NUCLEOTIDE SEQUENCE [LARGE SCALE GENOMIC DNA]</scope>
    <source>
        <strain evidence="1 2">RD25</strain>
    </source>
</reference>
<keyword evidence="2" id="KW-1185">Reference proteome</keyword>
<comment type="caution">
    <text evidence="1">The sequence shown here is derived from an EMBL/GenBank/DDBJ whole genome shotgun (WGS) entry which is preliminary data.</text>
</comment>
<gene>
    <name evidence="1" type="ORF">FEM54_22225</name>
</gene>
<dbReference type="RefSeq" id="WP_138453045.1">
    <property type="nucleotide sequence ID" value="NZ_VBVZ01000390.1"/>
</dbReference>
<protein>
    <recommendedName>
        <fullName evidence="3">Lipoprotein</fullName>
    </recommendedName>
</protein>
<name>A0ABY2U032_9PSED</name>
<evidence type="ECO:0000313" key="2">
    <source>
        <dbReference type="Proteomes" id="UP000304941"/>
    </source>
</evidence>